<feature type="transmembrane region" description="Helical" evidence="6">
    <location>
        <begin position="180"/>
        <end position="200"/>
    </location>
</feature>
<feature type="transmembrane region" description="Helical" evidence="6">
    <location>
        <begin position="470"/>
        <end position="489"/>
    </location>
</feature>
<evidence type="ECO:0000256" key="1">
    <source>
        <dbReference type="ARBA" id="ARBA00004141"/>
    </source>
</evidence>
<dbReference type="PROSITE" id="PS50850">
    <property type="entry name" value="MFS"/>
    <property type="match status" value="1"/>
</dbReference>
<keyword evidence="9" id="KW-1185">Reference proteome</keyword>
<feature type="transmembrane region" description="Helical" evidence="6">
    <location>
        <begin position="148"/>
        <end position="168"/>
    </location>
</feature>
<feature type="transmembrane region" description="Helical" evidence="6">
    <location>
        <begin position="272"/>
        <end position="295"/>
    </location>
</feature>
<dbReference type="InterPro" id="IPR050814">
    <property type="entry name" value="Myo-inositol_Transporter"/>
</dbReference>
<evidence type="ECO:0000313" key="9">
    <source>
        <dbReference type="Proteomes" id="UP001177140"/>
    </source>
</evidence>
<feature type="transmembrane region" description="Helical" evidence="6">
    <location>
        <begin position="86"/>
        <end position="105"/>
    </location>
</feature>
<protein>
    <recommendedName>
        <fullName evidence="7">Major facilitator superfamily (MFS) profile domain-containing protein</fullName>
    </recommendedName>
</protein>
<keyword evidence="2" id="KW-0813">Transport</keyword>
<feature type="transmembrane region" description="Helical" evidence="6">
    <location>
        <begin position="437"/>
        <end position="458"/>
    </location>
</feature>
<dbReference type="PRINTS" id="PR00171">
    <property type="entry name" value="SUGRTRNSPORT"/>
</dbReference>
<dbReference type="InterPro" id="IPR036259">
    <property type="entry name" value="MFS_trans_sf"/>
</dbReference>
<dbReference type="Proteomes" id="UP001177140">
    <property type="component" value="Unassembled WGS sequence"/>
</dbReference>
<dbReference type="GO" id="GO:0016020">
    <property type="term" value="C:membrane"/>
    <property type="evidence" value="ECO:0007669"/>
    <property type="project" value="UniProtKB-SubCell"/>
</dbReference>
<dbReference type="SUPFAM" id="SSF103473">
    <property type="entry name" value="MFS general substrate transporter"/>
    <property type="match status" value="1"/>
</dbReference>
<keyword evidence="4 6" id="KW-1133">Transmembrane helix</keyword>
<feature type="transmembrane region" description="Helical" evidence="6">
    <location>
        <begin position="54"/>
        <end position="74"/>
    </location>
</feature>
<dbReference type="InterPro" id="IPR003663">
    <property type="entry name" value="Sugar/inositol_transpt"/>
</dbReference>
<evidence type="ECO:0000256" key="3">
    <source>
        <dbReference type="ARBA" id="ARBA00022692"/>
    </source>
</evidence>
<feature type="transmembrane region" description="Helical" evidence="6">
    <location>
        <begin position="117"/>
        <end position="136"/>
    </location>
</feature>
<dbReference type="Pfam" id="PF00083">
    <property type="entry name" value="Sugar_tr"/>
    <property type="match status" value="1"/>
</dbReference>
<dbReference type="PANTHER" id="PTHR48020">
    <property type="entry name" value="PROTON MYO-INOSITOL COTRANSPORTER"/>
    <property type="match status" value="1"/>
</dbReference>
<comment type="subcellular location">
    <subcellularLocation>
        <location evidence="1">Membrane</location>
        <topology evidence="1">Multi-pass membrane protein</topology>
    </subcellularLocation>
</comment>
<keyword evidence="3 6" id="KW-0812">Transmembrane</keyword>
<dbReference type="GO" id="GO:0005366">
    <property type="term" value="F:myo-inositol:proton symporter activity"/>
    <property type="evidence" value="ECO:0007669"/>
    <property type="project" value="TreeGrafter"/>
</dbReference>
<evidence type="ECO:0000256" key="2">
    <source>
        <dbReference type="ARBA" id="ARBA00022448"/>
    </source>
</evidence>
<proteinExistence type="predicted"/>
<feature type="transmembrane region" description="Helical" evidence="6">
    <location>
        <begin position="12"/>
        <end position="34"/>
    </location>
</feature>
<feature type="transmembrane region" description="Helical" evidence="6">
    <location>
        <begin position="396"/>
        <end position="425"/>
    </location>
</feature>
<evidence type="ECO:0000259" key="7">
    <source>
        <dbReference type="PROSITE" id="PS50850"/>
    </source>
</evidence>
<reference evidence="8" key="1">
    <citation type="submission" date="2022-03" db="EMBL/GenBank/DDBJ databases">
        <title>A functionally conserved STORR gene fusion in Papaver species that diverged 16.8 million years ago.</title>
        <authorList>
            <person name="Catania T."/>
        </authorList>
    </citation>
    <scope>NUCLEOTIDE SEQUENCE</scope>
    <source>
        <strain evidence="8">S-191538</strain>
    </source>
</reference>
<dbReference type="EMBL" id="JAJJMA010056035">
    <property type="protein sequence ID" value="MCL7026384.1"/>
    <property type="molecule type" value="Genomic_DNA"/>
</dbReference>
<organism evidence="8 9">
    <name type="scientific">Papaver nudicaule</name>
    <name type="common">Iceland poppy</name>
    <dbReference type="NCBI Taxonomy" id="74823"/>
    <lineage>
        <taxon>Eukaryota</taxon>
        <taxon>Viridiplantae</taxon>
        <taxon>Streptophyta</taxon>
        <taxon>Embryophyta</taxon>
        <taxon>Tracheophyta</taxon>
        <taxon>Spermatophyta</taxon>
        <taxon>Magnoliopsida</taxon>
        <taxon>Ranunculales</taxon>
        <taxon>Papaveraceae</taxon>
        <taxon>Papaveroideae</taxon>
        <taxon>Papaver</taxon>
    </lineage>
</organism>
<gene>
    <name evidence="8" type="ORF">MKW94_029262</name>
</gene>
<dbReference type="InterPro" id="IPR005828">
    <property type="entry name" value="MFS_sugar_transport-like"/>
</dbReference>
<dbReference type="InterPro" id="IPR020846">
    <property type="entry name" value="MFS_dom"/>
</dbReference>
<evidence type="ECO:0000256" key="4">
    <source>
        <dbReference type="ARBA" id="ARBA00022989"/>
    </source>
</evidence>
<feature type="transmembrane region" description="Helical" evidence="6">
    <location>
        <begin position="353"/>
        <end position="376"/>
    </location>
</feature>
<evidence type="ECO:0000313" key="8">
    <source>
        <dbReference type="EMBL" id="MCL7026384.1"/>
    </source>
</evidence>
<evidence type="ECO:0000256" key="6">
    <source>
        <dbReference type="SAM" id="Phobius"/>
    </source>
</evidence>
<keyword evidence="5 6" id="KW-0472">Membrane</keyword>
<feature type="domain" description="Major facilitator superfamily (MFS) profile" evidence="7">
    <location>
        <begin position="1"/>
        <end position="493"/>
    </location>
</feature>
<dbReference type="AlphaFoldDB" id="A0AA41RYW1"/>
<sequence length="526" mass="58862">MLKKRLLVTVYALLAGIPALVFGYYLAVICATAYAPEEVKRSPWKYAWELEINWMTFLGCGAVVGSIISLQDNFQDSGSNLSSISTSLLFILYVPVVFWMCLPHYSPDDNVPGQFPALMLLGCAGASSLIFLLIYISEISPSTIRGALVSTVFLQIAGGQIIYHLLNLLSSSTAQEIQTWHWMLAVGLPIIHVTIAACVLPDSPRWLYRKGLIRQAQESLKKIRSSCEVSKEVKAMELSLVEEAAERQLKDKKLKFLNRFTVIWYKVPSKRIIVGFGSIVAQQLVGINMIMHYSYTILCLTTNRYRTGKTENGNAENMNMVASSEIPLITSSLVLVGTLICTALVDRYGRRRLLLVSICGIMSSLGLLSYLFYIGSETDAGNENRAFWYDIGEERASGMGLLAMTALTMYIIFYSLGIGTIPWIINSEIFPVTYRSACLVFASMVYWCSKMIVQGFLLDSLGCRLSIAEMLFILCLFSAAVGLFFYLYIPETKGLQLEEVGKVLMQREKHIKIDDYVPDDEDRKEL</sequence>
<dbReference type="Gene3D" id="1.20.1250.20">
    <property type="entry name" value="MFS general substrate transporter like domains"/>
    <property type="match status" value="1"/>
</dbReference>
<accession>A0AA41RYW1</accession>
<comment type="caution">
    <text evidence="8">The sequence shown here is derived from an EMBL/GenBank/DDBJ whole genome shotgun (WGS) entry which is preliminary data.</text>
</comment>
<dbReference type="PANTHER" id="PTHR48020:SF38">
    <property type="entry name" value="INOSITOL TRANSPORTER 2-RELATED"/>
    <property type="match status" value="1"/>
</dbReference>
<evidence type="ECO:0000256" key="5">
    <source>
        <dbReference type="ARBA" id="ARBA00023136"/>
    </source>
</evidence>
<name>A0AA41RYW1_PAPNU</name>
<feature type="transmembrane region" description="Helical" evidence="6">
    <location>
        <begin position="326"/>
        <end position="346"/>
    </location>
</feature>